<keyword evidence="4" id="KW-1185">Reference proteome</keyword>
<accession>A0ABT1Y6R2</accession>
<dbReference type="Pfam" id="PF14287">
    <property type="entry name" value="DUF4368"/>
    <property type="match status" value="1"/>
</dbReference>
<dbReference type="InterPro" id="IPR025378">
    <property type="entry name" value="DUF4368"/>
</dbReference>
<sequence>MTGGDLRRVTHYARQHEFLFAKHITQKNSAEIRREIAQTERDLENLKRRDTELTVLFKRLYEDNVLGKIPNEVFRKLSDDYLSEQKEIQTTIPKKESELERLKASVINASAFIDKAKQYTEINEFTAELLHLFIERVEVEERTEKWSRTAMQEINIYYRDIGLLDNMIEAQAEEQEQPQTSIEVA</sequence>
<dbReference type="EMBL" id="JANPWE010000008">
    <property type="protein sequence ID" value="MCR6546575.1"/>
    <property type="molecule type" value="Genomic_DNA"/>
</dbReference>
<evidence type="ECO:0000313" key="3">
    <source>
        <dbReference type="EMBL" id="MCR6546575.1"/>
    </source>
</evidence>
<protein>
    <submittedName>
        <fullName evidence="3">DUF4368 domain-containing protein</fullName>
    </submittedName>
</protein>
<proteinExistence type="predicted"/>
<evidence type="ECO:0000313" key="4">
    <source>
        <dbReference type="Proteomes" id="UP001524944"/>
    </source>
</evidence>
<keyword evidence="1" id="KW-0175">Coiled coil</keyword>
<feature type="domain" description="DUF4368" evidence="2">
    <location>
        <begin position="99"/>
        <end position="163"/>
    </location>
</feature>
<feature type="coiled-coil region" evidence="1">
    <location>
        <begin position="29"/>
        <end position="56"/>
    </location>
</feature>
<reference evidence="3 4" key="1">
    <citation type="submission" date="2022-08" db="EMBL/GenBank/DDBJ databases">
        <title>Proteogenomics of the novel Dehalobacterium formicoaceticum strain EZ94 highlights a key role of methyltransferases during anaerobic dichloromethane degradation.</title>
        <authorList>
            <person name="Wasmund K."/>
        </authorList>
    </citation>
    <scope>NUCLEOTIDE SEQUENCE [LARGE SCALE GENOMIC DNA]</scope>
    <source>
        <strain evidence="3 4">EZ94</strain>
    </source>
</reference>
<gene>
    <name evidence="3" type="ORF">NVS47_13820</name>
</gene>
<organism evidence="3 4">
    <name type="scientific">Dehalobacterium formicoaceticum</name>
    <dbReference type="NCBI Taxonomy" id="51515"/>
    <lineage>
        <taxon>Bacteria</taxon>
        <taxon>Bacillati</taxon>
        <taxon>Bacillota</taxon>
        <taxon>Clostridia</taxon>
        <taxon>Eubacteriales</taxon>
        <taxon>Peptococcaceae</taxon>
        <taxon>Dehalobacterium</taxon>
    </lineage>
</organism>
<evidence type="ECO:0000256" key="1">
    <source>
        <dbReference type="SAM" id="Coils"/>
    </source>
</evidence>
<name>A0ABT1Y6R2_9FIRM</name>
<comment type="caution">
    <text evidence="3">The sequence shown here is derived from an EMBL/GenBank/DDBJ whole genome shotgun (WGS) entry which is preliminary data.</text>
</comment>
<evidence type="ECO:0000259" key="2">
    <source>
        <dbReference type="Pfam" id="PF14287"/>
    </source>
</evidence>
<dbReference type="RefSeq" id="WP_157677431.1">
    <property type="nucleotide sequence ID" value="NZ_CP022121.1"/>
</dbReference>
<dbReference type="Proteomes" id="UP001524944">
    <property type="component" value="Unassembled WGS sequence"/>
</dbReference>